<protein>
    <recommendedName>
        <fullName evidence="11">NADH-ubiquinone oxidoreductase 29.9 kDa subunit</fullName>
    </recommendedName>
</protein>
<accession>A0AAN6ZAZ6</accession>
<evidence type="ECO:0000256" key="3">
    <source>
        <dbReference type="ARBA" id="ARBA00022448"/>
    </source>
</evidence>
<evidence type="ECO:0000256" key="6">
    <source>
        <dbReference type="ARBA" id="ARBA00022982"/>
    </source>
</evidence>
<reference evidence="9" key="1">
    <citation type="journal article" date="2023" name="Mol. Phylogenet. Evol.">
        <title>Genome-scale phylogeny and comparative genomics of the fungal order Sordariales.</title>
        <authorList>
            <person name="Hensen N."/>
            <person name="Bonometti L."/>
            <person name="Westerberg I."/>
            <person name="Brannstrom I.O."/>
            <person name="Guillou S."/>
            <person name="Cros-Aarteil S."/>
            <person name="Calhoun S."/>
            <person name="Haridas S."/>
            <person name="Kuo A."/>
            <person name="Mondo S."/>
            <person name="Pangilinan J."/>
            <person name="Riley R."/>
            <person name="LaButti K."/>
            <person name="Andreopoulos B."/>
            <person name="Lipzen A."/>
            <person name="Chen C."/>
            <person name="Yan M."/>
            <person name="Daum C."/>
            <person name="Ng V."/>
            <person name="Clum A."/>
            <person name="Steindorff A."/>
            <person name="Ohm R.A."/>
            <person name="Martin F."/>
            <person name="Silar P."/>
            <person name="Natvig D.O."/>
            <person name="Lalanne C."/>
            <person name="Gautier V."/>
            <person name="Ament-Velasquez S.L."/>
            <person name="Kruys A."/>
            <person name="Hutchinson M.I."/>
            <person name="Powell A.J."/>
            <person name="Barry K."/>
            <person name="Miller A.N."/>
            <person name="Grigoriev I.V."/>
            <person name="Debuchy R."/>
            <person name="Gladieux P."/>
            <person name="Hiltunen Thoren M."/>
            <person name="Johannesson H."/>
        </authorList>
    </citation>
    <scope>NUCLEOTIDE SEQUENCE</scope>
    <source>
        <strain evidence="9">CBS 123565</strain>
    </source>
</reference>
<keyword evidence="7" id="KW-0496">Mitochondrion</keyword>
<name>A0AAN6ZAZ6_9PEZI</name>
<comment type="caution">
    <text evidence="9">The sequence shown here is derived from an EMBL/GenBank/DDBJ whole genome shotgun (WGS) entry which is preliminary data.</text>
</comment>
<organism evidence="9 10">
    <name type="scientific">Trichocladium antarcticum</name>
    <dbReference type="NCBI Taxonomy" id="1450529"/>
    <lineage>
        <taxon>Eukaryota</taxon>
        <taxon>Fungi</taxon>
        <taxon>Dikarya</taxon>
        <taxon>Ascomycota</taxon>
        <taxon>Pezizomycotina</taxon>
        <taxon>Sordariomycetes</taxon>
        <taxon>Sordariomycetidae</taxon>
        <taxon>Sordariales</taxon>
        <taxon>Chaetomiaceae</taxon>
        <taxon>Trichocladium</taxon>
    </lineage>
</organism>
<evidence type="ECO:0000256" key="5">
    <source>
        <dbReference type="ARBA" id="ARBA00022792"/>
    </source>
</evidence>
<dbReference type="PANTHER" id="PTHR12653">
    <property type="entry name" value="NADH-UBIQUINONE OXIDOREDUCTASE 13 KD-B SUBUNIT"/>
    <property type="match status" value="1"/>
</dbReference>
<dbReference type="Proteomes" id="UP001304895">
    <property type="component" value="Unassembled WGS sequence"/>
</dbReference>
<reference evidence="9" key="2">
    <citation type="submission" date="2023-05" db="EMBL/GenBank/DDBJ databases">
        <authorList>
            <consortium name="Lawrence Berkeley National Laboratory"/>
            <person name="Steindorff A."/>
            <person name="Hensen N."/>
            <person name="Bonometti L."/>
            <person name="Westerberg I."/>
            <person name="Brannstrom I.O."/>
            <person name="Guillou S."/>
            <person name="Cros-Aarteil S."/>
            <person name="Calhoun S."/>
            <person name="Haridas S."/>
            <person name="Kuo A."/>
            <person name="Mondo S."/>
            <person name="Pangilinan J."/>
            <person name="Riley R."/>
            <person name="Labutti K."/>
            <person name="Andreopoulos B."/>
            <person name="Lipzen A."/>
            <person name="Chen C."/>
            <person name="Yanf M."/>
            <person name="Daum C."/>
            <person name="Ng V."/>
            <person name="Clum A."/>
            <person name="Ohm R."/>
            <person name="Martin F."/>
            <person name="Silar P."/>
            <person name="Natvig D."/>
            <person name="Lalanne C."/>
            <person name="Gautier V."/>
            <person name="Ament-Velasquez S.L."/>
            <person name="Kruys A."/>
            <person name="Hutchinson M.I."/>
            <person name="Powell A.J."/>
            <person name="Barry K."/>
            <person name="Miller A.N."/>
            <person name="Grigoriev I.V."/>
            <person name="Debuchy R."/>
            <person name="Gladieux P."/>
            <person name="Thoren M.H."/>
            <person name="Johannesson H."/>
        </authorList>
    </citation>
    <scope>NUCLEOTIDE SEQUENCE</scope>
    <source>
        <strain evidence="9">CBS 123565</strain>
    </source>
</reference>
<dbReference type="Pfam" id="PF04716">
    <property type="entry name" value="ETC_C1_NDUFA5"/>
    <property type="match status" value="1"/>
</dbReference>
<dbReference type="InterPro" id="IPR006806">
    <property type="entry name" value="NDUFA5"/>
</dbReference>
<dbReference type="GO" id="GO:0022904">
    <property type="term" value="P:respiratory electron transport chain"/>
    <property type="evidence" value="ECO:0007669"/>
    <property type="project" value="InterPro"/>
</dbReference>
<proteinExistence type="inferred from homology"/>
<keyword evidence="10" id="KW-1185">Reference proteome</keyword>
<evidence type="ECO:0000256" key="8">
    <source>
        <dbReference type="ARBA" id="ARBA00023136"/>
    </source>
</evidence>
<evidence type="ECO:0000256" key="2">
    <source>
        <dbReference type="ARBA" id="ARBA00010261"/>
    </source>
</evidence>
<evidence type="ECO:0000256" key="1">
    <source>
        <dbReference type="ARBA" id="ARBA00004443"/>
    </source>
</evidence>
<evidence type="ECO:0000313" key="9">
    <source>
        <dbReference type="EMBL" id="KAK4130779.1"/>
    </source>
</evidence>
<dbReference type="PANTHER" id="PTHR12653:SF0">
    <property type="entry name" value="NADH DEHYDROGENASE [UBIQUINONE] 1 ALPHA SUBCOMPLEX SUBUNIT 5"/>
    <property type="match status" value="1"/>
</dbReference>
<comment type="subcellular location">
    <subcellularLocation>
        <location evidence="1">Mitochondrion inner membrane</location>
        <topology evidence="1">Peripheral membrane protein</topology>
        <orientation evidence="1">Matrix side</orientation>
    </subcellularLocation>
</comment>
<dbReference type="AlphaFoldDB" id="A0AAN6ZAZ6"/>
<keyword evidence="4" id="KW-0679">Respiratory chain</keyword>
<evidence type="ECO:0000256" key="4">
    <source>
        <dbReference type="ARBA" id="ARBA00022660"/>
    </source>
</evidence>
<evidence type="ECO:0000256" key="7">
    <source>
        <dbReference type="ARBA" id="ARBA00023128"/>
    </source>
</evidence>
<comment type="similarity">
    <text evidence="2">Belongs to the complex I NDUFA5 subunit family.</text>
</comment>
<keyword evidence="3" id="KW-0813">Transport</keyword>
<gene>
    <name evidence="9" type="ORF">BT67DRAFT_445403</name>
</gene>
<evidence type="ECO:0008006" key="11">
    <source>
        <dbReference type="Google" id="ProtNLM"/>
    </source>
</evidence>
<keyword evidence="5" id="KW-0999">Mitochondrion inner membrane</keyword>
<dbReference type="GO" id="GO:0005743">
    <property type="term" value="C:mitochondrial inner membrane"/>
    <property type="evidence" value="ECO:0007669"/>
    <property type="project" value="UniProtKB-SubCell"/>
</dbReference>
<keyword evidence="6" id="KW-0249">Electron transport</keyword>
<evidence type="ECO:0000313" key="10">
    <source>
        <dbReference type="Proteomes" id="UP001304895"/>
    </source>
</evidence>
<dbReference type="EMBL" id="MU853432">
    <property type="protein sequence ID" value="KAK4130779.1"/>
    <property type="molecule type" value="Genomic_DNA"/>
</dbReference>
<sequence>MRATLRLLAAVRPAGKYLKPGAPTGLTGIGTHASPRATLLYLYTSTLDKLKAVPEHSVYRQSVEALTRHRLALVEAVVPEGYNEWAARARKLIDENPEQFAATTGASRSGAAAVMVERGGHGFIVSRLPQDQDIRLQEWDGEIDEGPELEGSRSLEEREGLRQIFERKDLGDDVGQVAWETEPQLTADQISELETKLGAGLIEEVIEVAEGELKLTDTMLQSKVWESLEETPAEGQWVYFERTP</sequence>
<keyword evidence="8" id="KW-0472">Membrane</keyword>